<dbReference type="RefSeq" id="WP_242377553.1">
    <property type="nucleotide sequence ID" value="NZ_JAKRKC020000003.1"/>
</dbReference>
<dbReference type="Gene3D" id="1.10.1740.10">
    <property type="match status" value="1"/>
</dbReference>
<keyword evidence="4" id="KW-0804">Transcription</keyword>
<gene>
    <name evidence="8" type="ORF">MF672_050375</name>
</gene>
<dbReference type="PANTHER" id="PTHR47756">
    <property type="entry name" value="BLL6612 PROTEIN-RELATED"/>
    <property type="match status" value="1"/>
</dbReference>
<accession>A0ABT0GBH5</accession>
<dbReference type="SUPFAM" id="SSF88946">
    <property type="entry name" value="Sigma2 domain of RNA polymerase sigma factors"/>
    <property type="match status" value="1"/>
</dbReference>
<evidence type="ECO:0000313" key="8">
    <source>
        <dbReference type="EMBL" id="MCK2221965.1"/>
    </source>
</evidence>
<dbReference type="InterPro" id="IPR013325">
    <property type="entry name" value="RNA_pol_sigma_r2"/>
</dbReference>
<evidence type="ECO:0000256" key="2">
    <source>
        <dbReference type="ARBA" id="ARBA00023015"/>
    </source>
</evidence>
<dbReference type="InterPro" id="IPR013324">
    <property type="entry name" value="RNA_pol_sigma_r3/r4-like"/>
</dbReference>
<keyword evidence="3" id="KW-0731">Sigma factor</keyword>
<evidence type="ECO:0000259" key="5">
    <source>
        <dbReference type="Pfam" id="PF04542"/>
    </source>
</evidence>
<dbReference type="Gene3D" id="1.10.10.10">
    <property type="entry name" value="Winged helix-like DNA-binding domain superfamily/Winged helix DNA-binding domain"/>
    <property type="match status" value="1"/>
</dbReference>
<dbReference type="Pfam" id="PF04542">
    <property type="entry name" value="Sigma70_r2"/>
    <property type="match status" value="1"/>
</dbReference>
<organism evidence="8 9">
    <name type="scientific">Actinomadura luzonensis</name>
    <dbReference type="NCBI Taxonomy" id="2805427"/>
    <lineage>
        <taxon>Bacteria</taxon>
        <taxon>Bacillati</taxon>
        <taxon>Actinomycetota</taxon>
        <taxon>Actinomycetes</taxon>
        <taxon>Streptosporangiales</taxon>
        <taxon>Thermomonosporaceae</taxon>
        <taxon>Actinomadura</taxon>
    </lineage>
</organism>
<keyword evidence="9" id="KW-1185">Reference proteome</keyword>
<dbReference type="Proteomes" id="UP001317259">
    <property type="component" value="Unassembled WGS sequence"/>
</dbReference>
<evidence type="ECO:0000259" key="6">
    <source>
        <dbReference type="Pfam" id="PF08281"/>
    </source>
</evidence>
<protein>
    <submittedName>
        <fullName evidence="8">RNA polymerase sigma factor</fullName>
    </submittedName>
</protein>
<name>A0ABT0GBH5_9ACTN</name>
<dbReference type="InterPro" id="IPR046531">
    <property type="entry name" value="DUF6596"/>
</dbReference>
<evidence type="ECO:0000256" key="3">
    <source>
        <dbReference type="ARBA" id="ARBA00023082"/>
    </source>
</evidence>
<dbReference type="InterPro" id="IPR007627">
    <property type="entry name" value="RNA_pol_sigma70_r2"/>
</dbReference>
<feature type="domain" description="RNA polymerase sigma factor 70 region 4 type 2" evidence="6">
    <location>
        <begin position="103"/>
        <end position="153"/>
    </location>
</feature>
<evidence type="ECO:0000259" key="7">
    <source>
        <dbReference type="Pfam" id="PF20239"/>
    </source>
</evidence>
<evidence type="ECO:0000256" key="4">
    <source>
        <dbReference type="ARBA" id="ARBA00023163"/>
    </source>
</evidence>
<dbReference type="PANTHER" id="PTHR47756:SF2">
    <property type="entry name" value="BLL6612 PROTEIN"/>
    <property type="match status" value="1"/>
</dbReference>
<dbReference type="Pfam" id="PF20239">
    <property type="entry name" value="DUF6596"/>
    <property type="match status" value="1"/>
</dbReference>
<dbReference type="SUPFAM" id="SSF88659">
    <property type="entry name" value="Sigma3 and sigma4 domains of RNA polymerase sigma factors"/>
    <property type="match status" value="1"/>
</dbReference>
<dbReference type="InterPro" id="IPR011990">
    <property type="entry name" value="TPR-like_helical_dom_sf"/>
</dbReference>
<evidence type="ECO:0000313" key="9">
    <source>
        <dbReference type="Proteomes" id="UP001317259"/>
    </source>
</evidence>
<proteinExistence type="inferred from homology"/>
<evidence type="ECO:0000256" key="1">
    <source>
        <dbReference type="ARBA" id="ARBA00010641"/>
    </source>
</evidence>
<sequence>MRTPVPEEVLVRVVREHAGRLAASLVSLLGDFSAAEDLVQDAVETALRRWPAEGVPERPDAWLFTVARRRGLDVLRRESTYRAKLARLAWPAPAASDDRLRLIFTCCHPALSRAAQIALTLRVVCGLSTAQIAAAFLVPEATVAQRITRAKRKVAEAGIPYRIPPQDELPGRVNEVLAVIYLLFNEGYLSSTGERAEARDLVDDAEWLAALLVNLLPKEPEAAGLLALIRLHRARGAARFDERGRLVLLADQDRGLWDRRAIAEATALLTRAARAHRRPGPYQVQAAIVACHAEAAAFADTDWAQILVLYDLLLRLAPSPVTRVHRAVAVRHVKGPEAALAELAELGDELERYPLLHATRAELLRELGRREEARRADERALELTANPAQQALLERRLGWD</sequence>
<dbReference type="InterPro" id="IPR036388">
    <property type="entry name" value="WH-like_DNA-bd_sf"/>
</dbReference>
<keyword evidence="2" id="KW-0805">Transcription regulation</keyword>
<dbReference type="SUPFAM" id="SSF48452">
    <property type="entry name" value="TPR-like"/>
    <property type="match status" value="1"/>
</dbReference>
<dbReference type="InterPro" id="IPR013249">
    <property type="entry name" value="RNA_pol_sigma70_r4_t2"/>
</dbReference>
<comment type="caution">
    <text evidence="8">The sequence shown here is derived from an EMBL/GenBank/DDBJ whole genome shotgun (WGS) entry which is preliminary data.</text>
</comment>
<dbReference type="Pfam" id="PF08281">
    <property type="entry name" value="Sigma70_r4_2"/>
    <property type="match status" value="1"/>
</dbReference>
<feature type="domain" description="DUF6596" evidence="7">
    <location>
        <begin position="172"/>
        <end position="273"/>
    </location>
</feature>
<dbReference type="EMBL" id="JAKRKC020000003">
    <property type="protein sequence ID" value="MCK2221965.1"/>
    <property type="molecule type" value="Genomic_DNA"/>
</dbReference>
<feature type="domain" description="RNA polymerase sigma-70 region 2" evidence="5">
    <location>
        <begin position="14"/>
        <end position="79"/>
    </location>
</feature>
<comment type="similarity">
    <text evidence="1">Belongs to the sigma-70 factor family. ECF subfamily.</text>
</comment>
<reference evidence="8 9" key="1">
    <citation type="submission" date="2022-04" db="EMBL/GenBank/DDBJ databases">
        <title>Genome draft of Actinomadura sp. ATCC 31491.</title>
        <authorList>
            <person name="Shi X."/>
            <person name="Du Y."/>
        </authorList>
    </citation>
    <scope>NUCLEOTIDE SEQUENCE [LARGE SCALE GENOMIC DNA]</scope>
    <source>
        <strain evidence="8 9">ATCC 31491</strain>
    </source>
</reference>